<dbReference type="InterPro" id="IPR013320">
    <property type="entry name" value="ConA-like_dom_sf"/>
</dbReference>
<evidence type="ECO:0000259" key="3">
    <source>
        <dbReference type="PROSITE" id="PS51762"/>
    </source>
</evidence>
<dbReference type="PANTHER" id="PTHR10963:SF68">
    <property type="entry name" value="GLYCOSIDASE CRH1-RELATED"/>
    <property type="match status" value="1"/>
</dbReference>
<name>A0A1E4THH3_9ASCO</name>
<feature type="signal peptide" evidence="2">
    <location>
        <begin position="1"/>
        <end position="18"/>
    </location>
</feature>
<dbReference type="GO" id="GO:0016757">
    <property type="term" value="F:glycosyltransferase activity"/>
    <property type="evidence" value="ECO:0007669"/>
    <property type="project" value="TreeGrafter"/>
</dbReference>
<accession>A0A1E4THH3</accession>
<evidence type="ECO:0000256" key="2">
    <source>
        <dbReference type="SAM" id="SignalP"/>
    </source>
</evidence>
<feature type="region of interest" description="Disordered" evidence="1">
    <location>
        <begin position="266"/>
        <end position="320"/>
    </location>
</feature>
<dbReference type="GO" id="GO:0009277">
    <property type="term" value="C:fungal-type cell wall"/>
    <property type="evidence" value="ECO:0007669"/>
    <property type="project" value="TreeGrafter"/>
</dbReference>
<feature type="compositionally biased region" description="Basic and acidic residues" evidence="1">
    <location>
        <begin position="284"/>
        <end position="293"/>
    </location>
</feature>
<dbReference type="PROSITE" id="PS51762">
    <property type="entry name" value="GH16_2"/>
    <property type="match status" value="1"/>
</dbReference>
<dbReference type="AlphaFoldDB" id="A0A1E4THH3"/>
<dbReference type="GO" id="GO:0031505">
    <property type="term" value="P:fungal-type cell wall organization"/>
    <property type="evidence" value="ECO:0007669"/>
    <property type="project" value="TreeGrafter"/>
</dbReference>
<dbReference type="InterPro" id="IPR000757">
    <property type="entry name" value="Beta-glucanase-like"/>
</dbReference>
<keyword evidence="5" id="KW-1185">Reference proteome</keyword>
<dbReference type="SUPFAM" id="SSF49899">
    <property type="entry name" value="Concanavalin A-like lectins/glucanases"/>
    <property type="match status" value="1"/>
</dbReference>
<dbReference type="Proteomes" id="UP000095023">
    <property type="component" value="Unassembled WGS sequence"/>
</dbReference>
<protein>
    <submittedName>
        <fullName evidence="4">Glycoside hydrolase family 16 protein</fullName>
    </submittedName>
</protein>
<evidence type="ECO:0000313" key="4">
    <source>
        <dbReference type="EMBL" id="ODV91211.1"/>
    </source>
</evidence>
<dbReference type="Gene3D" id="2.60.120.200">
    <property type="match status" value="1"/>
</dbReference>
<dbReference type="InterPro" id="IPR050546">
    <property type="entry name" value="Glycosyl_Hydrlase_16"/>
</dbReference>
<evidence type="ECO:0000256" key="1">
    <source>
        <dbReference type="SAM" id="MobiDB-lite"/>
    </source>
</evidence>
<dbReference type="EMBL" id="KV453842">
    <property type="protein sequence ID" value="ODV91211.1"/>
    <property type="molecule type" value="Genomic_DNA"/>
</dbReference>
<evidence type="ECO:0000313" key="5">
    <source>
        <dbReference type="Proteomes" id="UP000095023"/>
    </source>
</evidence>
<feature type="chain" id="PRO_5009163256" evidence="2">
    <location>
        <begin position="19"/>
        <end position="320"/>
    </location>
</feature>
<feature type="compositionally biased region" description="Basic residues" evidence="1">
    <location>
        <begin position="270"/>
        <end position="283"/>
    </location>
</feature>
<keyword evidence="2" id="KW-0732">Signal</keyword>
<sequence>MVLRLVLQLLILIVEVIAQASTSDCNPTISKCPSDIAFPEYIYADFREGPNPSFIQTGPGSVKYTDEGVELTISRLGQYPTLSSKGYFFFGEVTAVLKASIGQGIISFLMLMSDTKDEIDFEWFGSSSQRIQTNFFLQGAGSGYGRGMDHHIGDVHDEFHTYKVIWTETDMTFYIDGQLIRTEHAADPSGYPDTPMMARIGAWVGGDPSNPKGTVNWAGGETDFTEAPFTMTIQSIEIRNYTPGWGYKYEDTAGNRDSIRVLYRPERRPGARKAKQKALRKQRHRDEPIKEESDQFENQGNFMSGKEFQDYLRSKEHPSV</sequence>
<reference evidence="5" key="1">
    <citation type="submission" date="2016-02" db="EMBL/GenBank/DDBJ databases">
        <title>Comparative genomics of biotechnologically important yeasts.</title>
        <authorList>
            <consortium name="DOE Joint Genome Institute"/>
            <person name="Riley R."/>
            <person name="Haridas S."/>
            <person name="Wolfe K.H."/>
            <person name="Lopes M.R."/>
            <person name="Hittinger C.T."/>
            <person name="Goker M."/>
            <person name="Salamov A."/>
            <person name="Wisecaver J."/>
            <person name="Long T.M."/>
            <person name="Aerts A.L."/>
            <person name="Barry K."/>
            <person name="Choi C."/>
            <person name="Clum A."/>
            <person name="Coughlan A.Y."/>
            <person name="Deshpande S."/>
            <person name="Douglass A.P."/>
            <person name="Hanson S.J."/>
            <person name="Klenk H.-P."/>
            <person name="Labutti K."/>
            <person name="Lapidus A."/>
            <person name="Lindquist E."/>
            <person name="Lipzen A."/>
            <person name="Meier-Kolthoff J.P."/>
            <person name="Ohm R.A."/>
            <person name="Otillar R.P."/>
            <person name="Pangilinan J."/>
            <person name="Peng Y."/>
            <person name="Rokas A."/>
            <person name="Rosa C.A."/>
            <person name="Scheuner C."/>
            <person name="Sibirny A.A."/>
            <person name="Slot J.C."/>
            <person name="Stielow J.B."/>
            <person name="Sun H."/>
            <person name="Kurtzman C.P."/>
            <person name="Blackwell M."/>
            <person name="Jeffries T.W."/>
            <person name="Grigoriev I.V."/>
        </authorList>
    </citation>
    <scope>NUCLEOTIDE SEQUENCE [LARGE SCALE GENOMIC DNA]</scope>
    <source>
        <strain evidence="5">NRRL Y-17796</strain>
    </source>
</reference>
<feature type="domain" description="GH16" evidence="3">
    <location>
        <begin position="44"/>
        <end position="226"/>
    </location>
</feature>
<proteinExistence type="predicted"/>
<dbReference type="PANTHER" id="PTHR10963">
    <property type="entry name" value="GLYCOSYL HYDROLASE-RELATED"/>
    <property type="match status" value="1"/>
</dbReference>
<organism evidence="4 5">
    <name type="scientific">Tortispora caseinolytica NRRL Y-17796</name>
    <dbReference type="NCBI Taxonomy" id="767744"/>
    <lineage>
        <taxon>Eukaryota</taxon>
        <taxon>Fungi</taxon>
        <taxon>Dikarya</taxon>
        <taxon>Ascomycota</taxon>
        <taxon>Saccharomycotina</taxon>
        <taxon>Trigonopsidomycetes</taxon>
        <taxon>Trigonopsidales</taxon>
        <taxon>Trigonopsidaceae</taxon>
        <taxon>Tortispora</taxon>
    </lineage>
</organism>
<dbReference type="GO" id="GO:0005975">
    <property type="term" value="P:carbohydrate metabolic process"/>
    <property type="evidence" value="ECO:0007669"/>
    <property type="project" value="InterPro"/>
</dbReference>
<dbReference type="OrthoDB" id="4781at2759"/>
<dbReference type="Pfam" id="PF00722">
    <property type="entry name" value="Glyco_hydro_16"/>
    <property type="match status" value="1"/>
</dbReference>
<gene>
    <name evidence="4" type="ORF">CANCADRAFT_2927</name>
</gene>
<dbReference type="GO" id="GO:0004553">
    <property type="term" value="F:hydrolase activity, hydrolyzing O-glycosyl compounds"/>
    <property type="evidence" value="ECO:0007669"/>
    <property type="project" value="InterPro"/>
</dbReference>
<keyword evidence="4" id="KW-0378">Hydrolase</keyword>
<feature type="compositionally biased region" description="Basic and acidic residues" evidence="1">
    <location>
        <begin position="307"/>
        <end position="320"/>
    </location>
</feature>